<gene>
    <name evidence="2" type="ORF">BDV96DRAFT_571518</name>
</gene>
<keyword evidence="3" id="KW-1185">Reference proteome</keyword>
<feature type="domain" description="NAD-dependent epimerase/dehydratase" evidence="1">
    <location>
        <begin position="87"/>
        <end position="182"/>
    </location>
</feature>
<dbReference type="PANTHER" id="PTHR48079:SF6">
    <property type="entry name" value="NAD(P)-BINDING DOMAIN-CONTAINING PROTEIN-RELATED"/>
    <property type="match status" value="1"/>
</dbReference>
<name>A0A6A5ZF77_9PLEO</name>
<dbReference type="Gene3D" id="3.40.50.720">
    <property type="entry name" value="NAD(P)-binding Rossmann-like Domain"/>
    <property type="match status" value="1"/>
</dbReference>
<reference evidence="2" key="1">
    <citation type="journal article" date="2020" name="Stud. Mycol.">
        <title>101 Dothideomycetes genomes: a test case for predicting lifestyles and emergence of pathogens.</title>
        <authorList>
            <person name="Haridas S."/>
            <person name="Albert R."/>
            <person name="Binder M."/>
            <person name="Bloem J."/>
            <person name="Labutti K."/>
            <person name="Salamov A."/>
            <person name="Andreopoulos B."/>
            <person name="Baker S."/>
            <person name="Barry K."/>
            <person name="Bills G."/>
            <person name="Bluhm B."/>
            <person name="Cannon C."/>
            <person name="Castanera R."/>
            <person name="Culley D."/>
            <person name="Daum C."/>
            <person name="Ezra D."/>
            <person name="Gonzalez J."/>
            <person name="Henrissat B."/>
            <person name="Kuo A."/>
            <person name="Liang C."/>
            <person name="Lipzen A."/>
            <person name="Lutzoni F."/>
            <person name="Magnuson J."/>
            <person name="Mondo S."/>
            <person name="Nolan M."/>
            <person name="Ohm R."/>
            <person name="Pangilinan J."/>
            <person name="Park H.-J."/>
            <person name="Ramirez L."/>
            <person name="Alfaro M."/>
            <person name="Sun H."/>
            <person name="Tritt A."/>
            <person name="Yoshinaga Y."/>
            <person name="Zwiers L.-H."/>
            <person name="Turgeon B."/>
            <person name="Goodwin S."/>
            <person name="Spatafora J."/>
            <person name="Crous P."/>
            <person name="Grigoriev I."/>
        </authorList>
    </citation>
    <scope>NUCLEOTIDE SEQUENCE</scope>
    <source>
        <strain evidence="2">CBS 627.86</strain>
    </source>
</reference>
<dbReference type="GO" id="GO:0005737">
    <property type="term" value="C:cytoplasm"/>
    <property type="evidence" value="ECO:0007669"/>
    <property type="project" value="TreeGrafter"/>
</dbReference>
<dbReference type="AlphaFoldDB" id="A0A6A5ZF77"/>
<dbReference type="GO" id="GO:0004029">
    <property type="term" value="F:aldehyde dehydrogenase (NAD+) activity"/>
    <property type="evidence" value="ECO:0007669"/>
    <property type="project" value="TreeGrafter"/>
</dbReference>
<dbReference type="Proteomes" id="UP000799770">
    <property type="component" value="Unassembled WGS sequence"/>
</dbReference>
<dbReference type="InterPro" id="IPR051783">
    <property type="entry name" value="NAD(P)-dependent_oxidoreduct"/>
</dbReference>
<protein>
    <recommendedName>
        <fullName evidence="1">NAD-dependent epimerase/dehydratase domain-containing protein</fullName>
    </recommendedName>
</protein>
<sequence>MEELRSIASRFDVIINPGFGPLPDQSKALVLGLGDRKKANPSLSVPHIIQQSGTSNLADRPHSMAQRKLQHEFNDFDSGEIYEYEKKLNVEEPYPQRTAELSVIDTAEEEGIKATVIMSPTIYGPGLGPVKKTSIQIPILIQTALREGEPVVVGDGTQEWDHVRVTDLADLFGLMLSKIIKGEDLGTGKDGIYFSETGRCSWEDLAKYIAEEGVRLGKLESSRVKHLELGDAARAYGMPDMVEFIELGFASNSRTVSDKTKKLGWKPKDGNEGWRKGVEEDWQEVLKAAGDASALLYKE</sequence>
<dbReference type="EMBL" id="ML977319">
    <property type="protein sequence ID" value="KAF2117081.1"/>
    <property type="molecule type" value="Genomic_DNA"/>
</dbReference>
<proteinExistence type="predicted"/>
<dbReference type="InterPro" id="IPR036291">
    <property type="entry name" value="NAD(P)-bd_dom_sf"/>
</dbReference>
<dbReference type="PANTHER" id="PTHR48079">
    <property type="entry name" value="PROTEIN YEEZ"/>
    <property type="match status" value="1"/>
</dbReference>
<dbReference type="Pfam" id="PF01370">
    <property type="entry name" value="Epimerase"/>
    <property type="match status" value="1"/>
</dbReference>
<organism evidence="2 3">
    <name type="scientific">Lophiotrema nucula</name>
    <dbReference type="NCBI Taxonomy" id="690887"/>
    <lineage>
        <taxon>Eukaryota</taxon>
        <taxon>Fungi</taxon>
        <taxon>Dikarya</taxon>
        <taxon>Ascomycota</taxon>
        <taxon>Pezizomycotina</taxon>
        <taxon>Dothideomycetes</taxon>
        <taxon>Pleosporomycetidae</taxon>
        <taxon>Pleosporales</taxon>
        <taxon>Lophiotremataceae</taxon>
        <taxon>Lophiotrema</taxon>
    </lineage>
</organism>
<dbReference type="OrthoDB" id="10262413at2759"/>
<dbReference type="SUPFAM" id="SSF51735">
    <property type="entry name" value="NAD(P)-binding Rossmann-fold domains"/>
    <property type="match status" value="1"/>
</dbReference>
<accession>A0A6A5ZF77</accession>
<evidence type="ECO:0000259" key="1">
    <source>
        <dbReference type="Pfam" id="PF01370"/>
    </source>
</evidence>
<evidence type="ECO:0000313" key="3">
    <source>
        <dbReference type="Proteomes" id="UP000799770"/>
    </source>
</evidence>
<evidence type="ECO:0000313" key="2">
    <source>
        <dbReference type="EMBL" id="KAF2117081.1"/>
    </source>
</evidence>
<dbReference type="InterPro" id="IPR001509">
    <property type="entry name" value="Epimerase_deHydtase"/>
</dbReference>